<keyword evidence="2" id="KW-1185">Reference proteome</keyword>
<dbReference type="Proteomes" id="UP000467840">
    <property type="component" value="Chromosome 6"/>
</dbReference>
<proteinExistence type="predicted"/>
<dbReference type="AlphaFoldDB" id="A0A6A6MYA7"/>
<comment type="caution">
    <text evidence="1">The sequence shown here is derived from an EMBL/GenBank/DDBJ whole genome shotgun (WGS) entry which is preliminary data.</text>
</comment>
<reference evidence="1 2" key="1">
    <citation type="journal article" date="2020" name="Mol. Plant">
        <title>The Chromosome-Based Rubber Tree Genome Provides New Insights into Spurge Genome Evolution and Rubber Biosynthesis.</title>
        <authorList>
            <person name="Liu J."/>
            <person name="Shi C."/>
            <person name="Shi C.C."/>
            <person name="Li W."/>
            <person name="Zhang Q.J."/>
            <person name="Zhang Y."/>
            <person name="Li K."/>
            <person name="Lu H.F."/>
            <person name="Shi C."/>
            <person name="Zhu S.T."/>
            <person name="Xiao Z.Y."/>
            <person name="Nan H."/>
            <person name="Yue Y."/>
            <person name="Zhu X.G."/>
            <person name="Wu Y."/>
            <person name="Hong X.N."/>
            <person name="Fan G.Y."/>
            <person name="Tong Y."/>
            <person name="Zhang D."/>
            <person name="Mao C.L."/>
            <person name="Liu Y.L."/>
            <person name="Hao S.J."/>
            <person name="Liu W.Q."/>
            <person name="Lv M.Q."/>
            <person name="Zhang H.B."/>
            <person name="Liu Y."/>
            <person name="Hu-Tang G.R."/>
            <person name="Wang J.P."/>
            <person name="Wang J.H."/>
            <person name="Sun Y.H."/>
            <person name="Ni S.B."/>
            <person name="Chen W.B."/>
            <person name="Zhang X.C."/>
            <person name="Jiao Y.N."/>
            <person name="Eichler E.E."/>
            <person name="Li G.H."/>
            <person name="Liu X."/>
            <person name="Gao L.Z."/>
        </authorList>
    </citation>
    <scope>NUCLEOTIDE SEQUENCE [LARGE SCALE GENOMIC DNA]</scope>
    <source>
        <strain evidence="2">cv. GT1</strain>
        <tissue evidence="1">Leaf</tissue>
    </source>
</reference>
<dbReference type="EMBL" id="JAAGAX010000004">
    <property type="protein sequence ID" value="KAF2317143.1"/>
    <property type="molecule type" value="Genomic_DNA"/>
</dbReference>
<name>A0A6A6MYA7_HEVBR</name>
<gene>
    <name evidence="1" type="ORF">GH714_012144</name>
</gene>
<evidence type="ECO:0000313" key="2">
    <source>
        <dbReference type="Proteomes" id="UP000467840"/>
    </source>
</evidence>
<organism evidence="1 2">
    <name type="scientific">Hevea brasiliensis</name>
    <name type="common">Para rubber tree</name>
    <name type="synonym">Siphonia brasiliensis</name>
    <dbReference type="NCBI Taxonomy" id="3981"/>
    <lineage>
        <taxon>Eukaryota</taxon>
        <taxon>Viridiplantae</taxon>
        <taxon>Streptophyta</taxon>
        <taxon>Embryophyta</taxon>
        <taxon>Tracheophyta</taxon>
        <taxon>Spermatophyta</taxon>
        <taxon>Magnoliopsida</taxon>
        <taxon>eudicotyledons</taxon>
        <taxon>Gunneridae</taxon>
        <taxon>Pentapetalae</taxon>
        <taxon>rosids</taxon>
        <taxon>fabids</taxon>
        <taxon>Malpighiales</taxon>
        <taxon>Euphorbiaceae</taxon>
        <taxon>Crotonoideae</taxon>
        <taxon>Micrandreae</taxon>
        <taxon>Hevea</taxon>
    </lineage>
</organism>
<evidence type="ECO:0000313" key="1">
    <source>
        <dbReference type="EMBL" id="KAF2317143.1"/>
    </source>
</evidence>
<sequence>MAEQVPFRSFYSIASLSCLKRNVLGPIVVSVYSLLQTEKDFLKQPKVFLCSKKSGKGKRAGKVEIDSGNPLDWVSRLREKQLKELILIRNVPSLELCLSGVVS</sequence>
<accession>A0A6A6MYA7</accession>
<protein>
    <submittedName>
        <fullName evidence="1">Uncharacterized protein</fullName>
    </submittedName>
</protein>